<dbReference type="InterPro" id="IPR043128">
    <property type="entry name" value="Rev_trsase/Diguanyl_cyclase"/>
</dbReference>
<feature type="domain" description="UmuC" evidence="3">
    <location>
        <begin position="15"/>
        <end position="206"/>
    </location>
</feature>
<name>E1QVV5_OLSUV</name>
<dbReference type="HOGENOM" id="CLU_012348_5_1_11"/>
<keyword evidence="4" id="KW-0808">Transferase</keyword>
<dbReference type="eggNOG" id="COG0389">
    <property type="taxonomic scope" value="Bacteria"/>
</dbReference>
<dbReference type="Gene3D" id="3.40.1170.60">
    <property type="match status" value="1"/>
</dbReference>
<dbReference type="InterPro" id="IPR017961">
    <property type="entry name" value="DNA_pol_Y-fam_little_finger"/>
</dbReference>
<evidence type="ECO:0000313" key="4">
    <source>
        <dbReference type="EMBL" id="ADK68258.1"/>
    </source>
</evidence>
<evidence type="ECO:0000256" key="2">
    <source>
        <dbReference type="ARBA" id="ARBA00025589"/>
    </source>
</evidence>
<comment type="similarity">
    <text evidence="1">Belongs to the DNA polymerase type-Y family.</text>
</comment>
<dbReference type="KEGG" id="ols:Olsu_1148"/>
<dbReference type="EC" id="2.7.7.7" evidence="4"/>
<dbReference type="RefSeq" id="WP_013252010.1">
    <property type="nucleotide sequence ID" value="NC_014363.1"/>
</dbReference>
<proteinExistence type="inferred from homology"/>
<protein>
    <submittedName>
        <fullName evidence="4">DNA-directed DNA polymerase</fullName>
        <ecNumber evidence="4">2.7.7.7</ecNumber>
    </submittedName>
</protein>
<keyword evidence="4" id="KW-0239">DNA-directed DNA polymerase</keyword>
<dbReference type="GO" id="GO:0009432">
    <property type="term" value="P:SOS response"/>
    <property type="evidence" value="ECO:0007669"/>
    <property type="project" value="TreeGrafter"/>
</dbReference>
<evidence type="ECO:0000259" key="3">
    <source>
        <dbReference type="PROSITE" id="PS50173"/>
    </source>
</evidence>
<dbReference type="PROSITE" id="PS50173">
    <property type="entry name" value="UMUC"/>
    <property type="match status" value="1"/>
</dbReference>
<keyword evidence="4" id="KW-0548">Nucleotidyltransferase</keyword>
<dbReference type="Pfam" id="PF00817">
    <property type="entry name" value="IMS"/>
    <property type="match status" value="1"/>
</dbReference>
<dbReference type="Gene3D" id="3.30.70.270">
    <property type="match status" value="1"/>
</dbReference>
<dbReference type="GeneID" id="78512569"/>
<accession>E1QVV5</accession>
<dbReference type="GO" id="GO:0006281">
    <property type="term" value="P:DNA repair"/>
    <property type="evidence" value="ECO:0007669"/>
    <property type="project" value="InterPro"/>
</dbReference>
<evidence type="ECO:0000313" key="5">
    <source>
        <dbReference type="Proteomes" id="UP000000333"/>
    </source>
</evidence>
<dbReference type="GO" id="GO:0042276">
    <property type="term" value="P:error-prone translesion synthesis"/>
    <property type="evidence" value="ECO:0007669"/>
    <property type="project" value="TreeGrafter"/>
</dbReference>
<dbReference type="PANTHER" id="PTHR11076">
    <property type="entry name" value="DNA REPAIR POLYMERASE UMUC / TRANSFERASE FAMILY MEMBER"/>
    <property type="match status" value="1"/>
</dbReference>
<dbReference type="PANTHER" id="PTHR11076:SF35">
    <property type="entry name" value="DNA REPAIR PROTEIN HOMOLOG YOBH"/>
    <property type="match status" value="1"/>
</dbReference>
<dbReference type="InterPro" id="IPR043502">
    <property type="entry name" value="DNA/RNA_pol_sf"/>
</dbReference>
<dbReference type="Pfam" id="PF11799">
    <property type="entry name" value="IMS_C"/>
    <property type="match status" value="1"/>
</dbReference>
<dbReference type="Proteomes" id="UP000000333">
    <property type="component" value="Chromosome"/>
</dbReference>
<keyword evidence="5" id="KW-1185">Reference proteome</keyword>
<reference evidence="4 5" key="1">
    <citation type="journal article" date="2010" name="Stand. Genomic Sci.">
        <title>Complete genome sequence of Olsenella uli type strain (VPI D76D-27C).</title>
        <authorList>
            <person name="Goker M."/>
            <person name="Held B."/>
            <person name="Lucas S."/>
            <person name="Nolan M."/>
            <person name="Yasawong M."/>
            <person name="Glavina Del Rio T."/>
            <person name="Tice H."/>
            <person name="Cheng J.F."/>
            <person name="Bruce D."/>
            <person name="Detter J.C."/>
            <person name="Tapia R."/>
            <person name="Han C."/>
            <person name="Goodwin L."/>
            <person name="Pitluck S."/>
            <person name="Liolios K."/>
            <person name="Ivanova N."/>
            <person name="Mavromatis K."/>
            <person name="Mikhailova N."/>
            <person name="Pati A."/>
            <person name="Chen A."/>
            <person name="Palaniappan K."/>
            <person name="Land M."/>
            <person name="Hauser L."/>
            <person name="Chang Y.J."/>
            <person name="Jeffries C.D."/>
            <person name="Rohde M."/>
            <person name="Sikorski J."/>
            <person name="Pukall R."/>
            <person name="Woyke T."/>
            <person name="Bristow J."/>
            <person name="Eisen J.A."/>
            <person name="Markowitz V."/>
            <person name="Hugenholtz P."/>
            <person name="Kyrpides N.C."/>
            <person name="Klenk H.P."/>
            <person name="Lapidus A."/>
        </authorList>
    </citation>
    <scope>NUCLEOTIDE SEQUENCE [LARGE SCALE GENOMIC DNA]</scope>
    <source>
        <strain evidence="5">ATCC 49627 / DSM 7084 / CIP 109912 / JCM 12494 / NCIMB 702895 / VPI D76D-27C</strain>
    </source>
</reference>
<dbReference type="GO" id="GO:0003684">
    <property type="term" value="F:damaged DNA binding"/>
    <property type="evidence" value="ECO:0007669"/>
    <property type="project" value="InterPro"/>
</dbReference>
<dbReference type="PATRIC" id="fig|633147.7.peg.393"/>
<comment type="function">
    <text evidence="2">Poorly processive, error-prone DNA polymerase involved in untargeted mutagenesis. Copies undamaged DNA at stalled replication forks, which arise in vivo from mismatched or misaligned primer ends. These misaligned primers can be extended by PolIV. Exhibits no 3'-5' exonuclease (proofreading) activity. May be involved in translesional synthesis, in conjunction with the beta clamp from PolIII.</text>
</comment>
<dbReference type="Gene3D" id="1.10.150.20">
    <property type="entry name" value="5' to 3' exonuclease, C-terminal subdomain"/>
    <property type="match status" value="1"/>
</dbReference>
<gene>
    <name evidence="4" type="ordered locus">Olsu_1148</name>
</gene>
<dbReference type="InterPro" id="IPR050116">
    <property type="entry name" value="DNA_polymerase-Y"/>
</dbReference>
<dbReference type="STRING" id="633147.Olsu_1148"/>
<dbReference type="SUPFAM" id="SSF56672">
    <property type="entry name" value="DNA/RNA polymerases"/>
    <property type="match status" value="1"/>
</dbReference>
<dbReference type="AlphaFoldDB" id="E1QVV5"/>
<sequence>MPAARPAPAARPRQYLVIDLKSFYASVECVERGLDPMTTDLVVADLSRTKKTICLAVSPSLKGKGVRNRCRLFEIPDGLLRHTVVAVPRMRAYIERSADIYGVYLRYVAADDIHVYSIDEAFMDVTGYLDLYGCDARELGERIRQDVVASTGVPATCGLGPNLYLAKVALDITAKHSPGFFGELDEDRYKETLWCHRPITDFWRVGAGTARRLAELGIHTMGQLALYPQDPLFRVFGVDAEILIDHAWGREPVTIADIKAYRPRSRSIANSQVLGRDYDYEGGLLVAKEMCDALIQELVDQGRLASSLAIGIGYRATAREKADLSRVANTSEGRAGEHGRRASRGEFMESGGASFVAPTNSRAAIMAELEPLFSRVALGTRPIHRLNVTLGGVMEEDAPGLQGSLFSDAAEQARERRRQDAIGAVRHKFGRNALLRGIDLLPDATARERNAQIGGHRSGE</sequence>
<dbReference type="GO" id="GO:0005829">
    <property type="term" value="C:cytosol"/>
    <property type="evidence" value="ECO:0007669"/>
    <property type="project" value="TreeGrafter"/>
</dbReference>
<dbReference type="EMBL" id="CP002106">
    <property type="protein sequence ID" value="ADK68258.1"/>
    <property type="molecule type" value="Genomic_DNA"/>
</dbReference>
<dbReference type="GO" id="GO:0003887">
    <property type="term" value="F:DNA-directed DNA polymerase activity"/>
    <property type="evidence" value="ECO:0007669"/>
    <property type="project" value="UniProtKB-KW"/>
</dbReference>
<organism evidence="4 5">
    <name type="scientific">Olsenella uli (strain ATCC 49627 / DSM 7084 / CCUG 31166 / CIP 109912 / JCM 12494 / LMG 11480 / NCIMB 702895 / VPI D76D-27C)</name>
    <name type="common">Lactobacillus uli</name>
    <dbReference type="NCBI Taxonomy" id="633147"/>
    <lineage>
        <taxon>Bacteria</taxon>
        <taxon>Bacillati</taxon>
        <taxon>Actinomycetota</taxon>
        <taxon>Coriobacteriia</taxon>
        <taxon>Coriobacteriales</taxon>
        <taxon>Atopobiaceae</taxon>
        <taxon>Olsenella</taxon>
    </lineage>
</organism>
<dbReference type="InterPro" id="IPR001126">
    <property type="entry name" value="UmuC"/>
</dbReference>
<evidence type="ECO:0000256" key="1">
    <source>
        <dbReference type="ARBA" id="ARBA00010945"/>
    </source>
</evidence>